<protein>
    <submittedName>
        <fullName evidence="1">PBPb domain-containing protein</fullName>
    </submittedName>
</protein>
<organism evidence="1 2">
    <name type="scientific">Pristionchus pacificus</name>
    <name type="common">Parasitic nematode worm</name>
    <dbReference type="NCBI Taxonomy" id="54126"/>
    <lineage>
        <taxon>Eukaryota</taxon>
        <taxon>Metazoa</taxon>
        <taxon>Ecdysozoa</taxon>
        <taxon>Nematoda</taxon>
        <taxon>Chromadorea</taxon>
        <taxon>Rhabditida</taxon>
        <taxon>Rhabditina</taxon>
        <taxon>Diplogasteromorpha</taxon>
        <taxon>Diplogasteroidea</taxon>
        <taxon>Neodiplogasteridae</taxon>
        <taxon>Pristionchus</taxon>
    </lineage>
</organism>
<accession>A0A2A6BAG2</accession>
<accession>A0A8R1UAB7</accession>
<dbReference type="EnsemblMetazoa" id="PPA14992.1">
    <property type="protein sequence ID" value="PPA14992.1"/>
    <property type="gene ID" value="WBGene00104546"/>
</dbReference>
<dbReference type="PANTHER" id="PTHR47533:SF4">
    <property type="entry name" value="AB HYDROLASE-1 DOMAIN-CONTAINING PROTEIN"/>
    <property type="match status" value="1"/>
</dbReference>
<dbReference type="Proteomes" id="UP000005239">
    <property type="component" value="Unassembled WGS sequence"/>
</dbReference>
<dbReference type="SUPFAM" id="SSF53850">
    <property type="entry name" value="Periplasmic binding protein-like II"/>
    <property type="match status" value="1"/>
</dbReference>
<sequence length="374" mass="43217">MEEIVVGFDAPMHPFLFYSPKGKMVGYIADLYRLTSHTLGMSVRFKQYEFVNHTTEVEVFPLFEALNNSEIFSIGDGYGLTQERFKDYLFSVPILFQRSSIFESIHTKEESEFIDYSVFRVDTLAVIIACQIVIDLIAFFHFRFKKEGDWKLFEFVILVLYSAARCLSLWGFAFVFFYYSAGFQGNNVVLVPASPTTFPELVADLHSKKRWMTGRPDFMFPNEREIVLGCIPMHVERDLAVSIATICSDHTAVARLIIPSSELVKQYPPLFTYRDELPLYAFFSRTQIGTRRFLSRFNYIQLQMFSEDAVINFWNLRNVPSLRNLGKEQPAPKLAYVALSMEKLSVVFFCVLPLYGLCLASLIIELVMKVKFKI</sequence>
<dbReference type="Pfam" id="PF00497">
    <property type="entry name" value="SBP_bac_3"/>
    <property type="match status" value="1"/>
</dbReference>
<evidence type="ECO:0000313" key="1">
    <source>
        <dbReference type="EnsemblMetazoa" id="PPA14992.1"/>
    </source>
</evidence>
<dbReference type="InterPro" id="IPR001638">
    <property type="entry name" value="Solute-binding_3/MltF_N"/>
</dbReference>
<reference evidence="1" key="2">
    <citation type="submission" date="2022-06" db="UniProtKB">
        <authorList>
            <consortium name="EnsemblMetazoa"/>
        </authorList>
    </citation>
    <scope>IDENTIFICATION</scope>
    <source>
        <strain evidence="1">PS312</strain>
    </source>
</reference>
<proteinExistence type="predicted"/>
<keyword evidence="2" id="KW-1185">Reference proteome</keyword>
<dbReference type="Gene3D" id="3.40.190.10">
    <property type="entry name" value="Periplasmic binding protein-like II"/>
    <property type="match status" value="1"/>
</dbReference>
<evidence type="ECO:0000313" key="2">
    <source>
        <dbReference type="Proteomes" id="UP000005239"/>
    </source>
</evidence>
<reference evidence="2" key="1">
    <citation type="journal article" date="2008" name="Nat. Genet.">
        <title>The Pristionchus pacificus genome provides a unique perspective on nematode lifestyle and parasitism.</title>
        <authorList>
            <person name="Dieterich C."/>
            <person name="Clifton S.W."/>
            <person name="Schuster L.N."/>
            <person name="Chinwalla A."/>
            <person name="Delehaunty K."/>
            <person name="Dinkelacker I."/>
            <person name="Fulton L."/>
            <person name="Fulton R."/>
            <person name="Godfrey J."/>
            <person name="Minx P."/>
            <person name="Mitreva M."/>
            <person name="Roeseler W."/>
            <person name="Tian H."/>
            <person name="Witte H."/>
            <person name="Yang S.P."/>
            <person name="Wilson R.K."/>
            <person name="Sommer R.J."/>
        </authorList>
    </citation>
    <scope>NUCLEOTIDE SEQUENCE [LARGE SCALE GENOMIC DNA]</scope>
    <source>
        <strain evidence="2">PS312</strain>
    </source>
</reference>
<gene>
    <name evidence="1" type="primary">WBGene00104546</name>
</gene>
<dbReference type="AlphaFoldDB" id="A0A2A6BAG2"/>
<dbReference type="PANTHER" id="PTHR47533">
    <property type="entry name" value="PROTEIN CBG21859"/>
    <property type="match status" value="1"/>
</dbReference>
<name>A0A2A6BAG2_PRIPA</name>